<keyword evidence="3" id="KW-1185">Reference proteome</keyword>
<feature type="compositionally biased region" description="Basic and acidic residues" evidence="1">
    <location>
        <begin position="126"/>
        <end position="146"/>
    </location>
</feature>
<sequence>MAVTAQNTNNTTIRSEGKLVHLEQPLAPLPYHVVSQAARDAYDTLLDAQNEVACLMLGSMPPELQKALENYRAYVIDPELKTMSVSKLLSLEDEKLLGHVGTPRLCNAQRTWCIPKKAKTPTMLGYRRENPEGQKEEQQGNGREKNASVASTSGTLEKAEVETWSFKSVHSNGMGRGCEELVKRDIPDKLDSGSIKCIFVGYPKEMIDRYGYYVDIEEYELRDLNEPPNYKAALADPESNKWLEAMNTEMQSMKDNQVWYLVDLPSNGRTIGCKWLFKKKTDMDGNIHTFKAHIRAIRILLAIATFYDYEIWQMDVNTAFLNGRLSEDQASRSWNKRFDEEIKKIGLTHNPDKPCVYLKASRSNVAFLVLYADDILLMGNSVAMLQESAYLEKILKKFRMENSKKGYTPMMEKPDYRKSQGAKTPTVVHRMQRVPYALDIGSIMYAARFVFAQNLCSRFQQNLNEIHWTAVKTILKYLRNTKDMDDIKSQTGYVFVLNGGAVDWKSAKQSTTAMYFTEAEYIAAAEASMEVVWMRKFIDGLKDVIPSNKRPMEMLCDNEPALAIAGDPRILKGAIHFQRKYHYIREVIQRGEIVLKKVHTDDNVADPFTKPMPLNKHFEHAMAIGIVLASSLM</sequence>
<dbReference type="InterPro" id="IPR043502">
    <property type="entry name" value="DNA/RNA_pol_sf"/>
</dbReference>
<reference evidence="2" key="1">
    <citation type="journal article" date="2022" name="Int. J. Mol. Sci.">
        <title>Draft Genome of Tanacetum Coccineum: Genomic Comparison of Closely Related Tanacetum-Family Plants.</title>
        <authorList>
            <person name="Yamashiro T."/>
            <person name="Shiraishi A."/>
            <person name="Nakayama K."/>
            <person name="Satake H."/>
        </authorList>
    </citation>
    <scope>NUCLEOTIDE SEQUENCE</scope>
</reference>
<dbReference type="PANTHER" id="PTHR11439:SF496">
    <property type="entry name" value="RNA-DIRECTED DNA POLYMERASE"/>
    <property type="match status" value="1"/>
</dbReference>
<proteinExistence type="predicted"/>
<dbReference type="SUPFAM" id="SSF56672">
    <property type="entry name" value="DNA/RNA polymerases"/>
    <property type="match status" value="1"/>
</dbReference>
<accession>A0ABQ5J710</accession>
<evidence type="ECO:0008006" key="4">
    <source>
        <dbReference type="Google" id="ProtNLM"/>
    </source>
</evidence>
<reference evidence="2" key="2">
    <citation type="submission" date="2022-01" db="EMBL/GenBank/DDBJ databases">
        <authorList>
            <person name="Yamashiro T."/>
            <person name="Shiraishi A."/>
            <person name="Satake H."/>
            <person name="Nakayama K."/>
        </authorList>
    </citation>
    <scope>NUCLEOTIDE SEQUENCE</scope>
</reference>
<evidence type="ECO:0000313" key="3">
    <source>
        <dbReference type="Proteomes" id="UP001151760"/>
    </source>
</evidence>
<gene>
    <name evidence="2" type="ORF">Tco_1123748</name>
</gene>
<dbReference type="PANTHER" id="PTHR11439">
    <property type="entry name" value="GAG-POL-RELATED RETROTRANSPOSON"/>
    <property type="match status" value="1"/>
</dbReference>
<dbReference type="EMBL" id="BQNB010021526">
    <property type="protein sequence ID" value="GJU07318.1"/>
    <property type="molecule type" value="Genomic_DNA"/>
</dbReference>
<feature type="region of interest" description="Disordered" evidence="1">
    <location>
        <begin position="123"/>
        <end position="154"/>
    </location>
</feature>
<evidence type="ECO:0000256" key="1">
    <source>
        <dbReference type="SAM" id="MobiDB-lite"/>
    </source>
</evidence>
<dbReference type="CDD" id="cd09272">
    <property type="entry name" value="RNase_HI_RT_Ty1"/>
    <property type="match status" value="1"/>
</dbReference>
<protein>
    <recommendedName>
        <fullName evidence="4">Reverse transcriptase Ty1/copia-type domain-containing protein</fullName>
    </recommendedName>
</protein>
<dbReference type="Proteomes" id="UP001151760">
    <property type="component" value="Unassembled WGS sequence"/>
</dbReference>
<comment type="caution">
    <text evidence="2">The sequence shown here is derived from an EMBL/GenBank/DDBJ whole genome shotgun (WGS) entry which is preliminary data.</text>
</comment>
<evidence type="ECO:0000313" key="2">
    <source>
        <dbReference type="EMBL" id="GJU07318.1"/>
    </source>
</evidence>
<name>A0ABQ5J710_9ASTR</name>
<organism evidence="2 3">
    <name type="scientific">Tanacetum coccineum</name>
    <dbReference type="NCBI Taxonomy" id="301880"/>
    <lineage>
        <taxon>Eukaryota</taxon>
        <taxon>Viridiplantae</taxon>
        <taxon>Streptophyta</taxon>
        <taxon>Embryophyta</taxon>
        <taxon>Tracheophyta</taxon>
        <taxon>Spermatophyta</taxon>
        <taxon>Magnoliopsida</taxon>
        <taxon>eudicotyledons</taxon>
        <taxon>Gunneridae</taxon>
        <taxon>Pentapetalae</taxon>
        <taxon>asterids</taxon>
        <taxon>campanulids</taxon>
        <taxon>Asterales</taxon>
        <taxon>Asteraceae</taxon>
        <taxon>Asteroideae</taxon>
        <taxon>Anthemideae</taxon>
        <taxon>Anthemidinae</taxon>
        <taxon>Tanacetum</taxon>
    </lineage>
</organism>